<accession>A0A1I4YKQ4</accession>
<name>A0A1I4YKQ4_9GAMM</name>
<dbReference type="Gene3D" id="1.10.10.10">
    <property type="entry name" value="Winged helix-like DNA-binding domain superfamily/Winged helix DNA-binding domain"/>
    <property type="match status" value="1"/>
</dbReference>
<evidence type="ECO:0000313" key="8">
    <source>
        <dbReference type="Proteomes" id="UP000198575"/>
    </source>
</evidence>
<reference evidence="7 8" key="1">
    <citation type="submission" date="2016-10" db="EMBL/GenBank/DDBJ databases">
        <authorList>
            <person name="de Groot N.N."/>
        </authorList>
    </citation>
    <scope>NUCLEOTIDE SEQUENCE [LARGE SCALE GENOMIC DNA]</scope>
    <source>
        <strain evidence="7 8">CGMCC 1.7659</strain>
    </source>
</reference>
<keyword evidence="2" id="KW-0805">Transcription regulation</keyword>
<dbReference type="SUPFAM" id="SSF88659">
    <property type="entry name" value="Sigma3 and sigma4 domains of RNA polymerase sigma factors"/>
    <property type="match status" value="1"/>
</dbReference>
<dbReference type="RefSeq" id="WP_175498063.1">
    <property type="nucleotide sequence ID" value="NZ_FOVF01000018.1"/>
</dbReference>
<organism evidence="7 8">
    <name type="scientific">Dokdonella immobilis</name>
    <dbReference type="NCBI Taxonomy" id="578942"/>
    <lineage>
        <taxon>Bacteria</taxon>
        <taxon>Pseudomonadati</taxon>
        <taxon>Pseudomonadota</taxon>
        <taxon>Gammaproteobacteria</taxon>
        <taxon>Lysobacterales</taxon>
        <taxon>Rhodanobacteraceae</taxon>
        <taxon>Dokdonella</taxon>
    </lineage>
</organism>
<dbReference type="SUPFAM" id="SSF88946">
    <property type="entry name" value="Sigma2 domain of RNA polymerase sigma factors"/>
    <property type="match status" value="1"/>
</dbReference>
<dbReference type="Pfam" id="PF04542">
    <property type="entry name" value="Sigma70_r2"/>
    <property type="match status" value="1"/>
</dbReference>
<dbReference type="EMBL" id="FOVF01000018">
    <property type="protein sequence ID" value="SFN38567.1"/>
    <property type="molecule type" value="Genomic_DNA"/>
</dbReference>
<evidence type="ECO:0000256" key="3">
    <source>
        <dbReference type="ARBA" id="ARBA00023082"/>
    </source>
</evidence>
<keyword evidence="3" id="KW-0731">Sigma factor</keyword>
<dbReference type="InterPro" id="IPR013324">
    <property type="entry name" value="RNA_pol_sigma_r3/r4-like"/>
</dbReference>
<sequence>MSDARHESHTTAWLLDRIKAGDNDARSDLVERIEPLLRRFARGRLPGRLRSQQDTADLIQLTWLKVLDRLDTIEAREPGALFAYLRTMLVNALREALRRDARSPIRQGLELELAADDGDLDDWLAWEQSLAVLSPEHRGLVLMRFEFGMSFVEMAAELGETSDGVRMKFNRALARMAGAADARSD</sequence>
<evidence type="ECO:0000313" key="7">
    <source>
        <dbReference type="EMBL" id="SFN38567.1"/>
    </source>
</evidence>
<keyword evidence="8" id="KW-1185">Reference proteome</keyword>
<dbReference type="PANTHER" id="PTHR43133">
    <property type="entry name" value="RNA POLYMERASE ECF-TYPE SIGMA FACTO"/>
    <property type="match status" value="1"/>
</dbReference>
<dbReference type="InterPro" id="IPR007627">
    <property type="entry name" value="RNA_pol_sigma70_r2"/>
</dbReference>
<dbReference type="STRING" id="578942.SAMN05216289_11824"/>
<evidence type="ECO:0000259" key="6">
    <source>
        <dbReference type="Pfam" id="PF04542"/>
    </source>
</evidence>
<keyword evidence="4" id="KW-0238">DNA-binding</keyword>
<dbReference type="PANTHER" id="PTHR43133:SF8">
    <property type="entry name" value="RNA POLYMERASE SIGMA FACTOR HI_1459-RELATED"/>
    <property type="match status" value="1"/>
</dbReference>
<dbReference type="Gene3D" id="1.10.1740.10">
    <property type="match status" value="1"/>
</dbReference>
<proteinExistence type="inferred from homology"/>
<feature type="domain" description="RNA polymerase sigma-70 region 2" evidence="6">
    <location>
        <begin position="29"/>
        <end position="102"/>
    </location>
</feature>
<dbReference type="AlphaFoldDB" id="A0A1I4YKQ4"/>
<dbReference type="Proteomes" id="UP000198575">
    <property type="component" value="Unassembled WGS sequence"/>
</dbReference>
<gene>
    <name evidence="7" type="ORF">SAMN05216289_11824</name>
</gene>
<keyword evidence="5" id="KW-0804">Transcription</keyword>
<evidence type="ECO:0000256" key="5">
    <source>
        <dbReference type="ARBA" id="ARBA00023163"/>
    </source>
</evidence>
<dbReference type="NCBIfam" id="TIGR02937">
    <property type="entry name" value="sigma70-ECF"/>
    <property type="match status" value="1"/>
</dbReference>
<evidence type="ECO:0000256" key="2">
    <source>
        <dbReference type="ARBA" id="ARBA00023015"/>
    </source>
</evidence>
<comment type="similarity">
    <text evidence="1">Belongs to the sigma-70 factor family. ECF subfamily.</text>
</comment>
<dbReference type="InterPro" id="IPR014284">
    <property type="entry name" value="RNA_pol_sigma-70_dom"/>
</dbReference>
<evidence type="ECO:0000256" key="1">
    <source>
        <dbReference type="ARBA" id="ARBA00010641"/>
    </source>
</evidence>
<dbReference type="InterPro" id="IPR039425">
    <property type="entry name" value="RNA_pol_sigma-70-like"/>
</dbReference>
<dbReference type="GO" id="GO:0016987">
    <property type="term" value="F:sigma factor activity"/>
    <property type="evidence" value="ECO:0007669"/>
    <property type="project" value="UniProtKB-KW"/>
</dbReference>
<dbReference type="InterPro" id="IPR013325">
    <property type="entry name" value="RNA_pol_sigma_r2"/>
</dbReference>
<dbReference type="GO" id="GO:0006352">
    <property type="term" value="P:DNA-templated transcription initiation"/>
    <property type="evidence" value="ECO:0007669"/>
    <property type="project" value="InterPro"/>
</dbReference>
<dbReference type="InterPro" id="IPR036388">
    <property type="entry name" value="WH-like_DNA-bd_sf"/>
</dbReference>
<protein>
    <submittedName>
        <fullName evidence="7">RNA polymerase sigma factor, sigma-70 family</fullName>
    </submittedName>
</protein>
<evidence type="ECO:0000256" key="4">
    <source>
        <dbReference type="ARBA" id="ARBA00023125"/>
    </source>
</evidence>
<dbReference type="GO" id="GO:0003677">
    <property type="term" value="F:DNA binding"/>
    <property type="evidence" value="ECO:0007669"/>
    <property type="project" value="UniProtKB-KW"/>
</dbReference>